<dbReference type="PATRIC" id="fig|1007676.4.peg.308"/>
<dbReference type="KEGG" id="lgn:ABM34_01465"/>
<organism evidence="1 2">
    <name type="scientific">Companilactobacillus ginsenosidimutans</name>
    <dbReference type="NCBI Taxonomy" id="1007676"/>
    <lineage>
        <taxon>Bacteria</taxon>
        <taxon>Bacillati</taxon>
        <taxon>Bacillota</taxon>
        <taxon>Bacilli</taxon>
        <taxon>Lactobacillales</taxon>
        <taxon>Lactobacillaceae</taxon>
        <taxon>Companilactobacillus</taxon>
    </lineage>
</organism>
<evidence type="ECO:0000313" key="1">
    <source>
        <dbReference type="EMBL" id="AKP66346.1"/>
    </source>
</evidence>
<dbReference type="Proteomes" id="UP000036106">
    <property type="component" value="Chromosome"/>
</dbReference>
<dbReference type="STRING" id="1007676.ABM34_01465"/>
<evidence type="ECO:0000313" key="2">
    <source>
        <dbReference type="Proteomes" id="UP000036106"/>
    </source>
</evidence>
<accession>A0A0H4QH46</accession>
<dbReference type="RefSeq" id="WP_048702635.1">
    <property type="nucleotide sequence ID" value="NZ_CP012034.1"/>
</dbReference>
<dbReference type="OrthoDB" id="2291071at2"/>
<reference evidence="2" key="1">
    <citation type="submission" date="2015-07" db="EMBL/GenBank/DDBJ databases">
        <title>Lactobacillus ginsenosidimutans/EMML 3141/ whole genome sequencing.</title>
        <authorList>
            <person name="Kim M.K."/>
            <person name="Im W.-T."/>
            <person name="Srinivasan S."/>
            <person name="Lee J.-J."/>
        </authorList>
    </citation>
    <scope>NUCLEOTIDE SEQUENCE [LARGE SCALE GENOMIC DNA]</scope>
    <source>
        <strain evidence="2">EMML 3041</strain>
    </source>
</reference>
<name>A0A0H4QH46_9LACO</name>
<proteinExistence type="predicted"/>
<dbReference type="AlphaFoldDB" id="A0A0H4QH46"/>
<dbReference type="EMBL" id="CP012034">
    <property type="protein sequence ID" value="AKP66346.1"/>
    <property type="molecule type" value="Genomic_DNA"/>
</dbReference>
<sequence length="117" mass="13141">MVQRINFSRLNKRLSLCGVGNKETAQHTNKPVLTPINTIWCGIYTLTMNQKVTLLGTPDSFDVIVIVRHQAKGLNGAKYAVLDHQSYQITDYNPDSENIADAYDLISLKRDDKIGFS</sequence>
<gene>
    <name evidence="1" type="ORF">ABM34_01465</name>
</gene>
<evidence type="ECO:0008006" key="3">
    <source>
        <dbReference type="Google" id="ProtNLM"/>
    </source>
</evidence>
<protein>
    <recommendedName>
        <fullName evidence="3">Phage head-tail adapter protein</fullName>
    </recommendedName>
</protein>
<keyword evidence="2" id="KW-1185">Reference proteome</keyword>